<dbReference type="Pfam" id="PF04289">
    <property type="entry name" value="DUF447_N"/>
    <property type="match status" value="1"/>
</dbReference>
<dbReference type="InterPro" id="IPR012349">
    <property type="entry name" value="Split_barrel_FMN-bd"/>
</dbReference>
<evidence type="ECO:0000313" key="3">
    <source>
        <dbReference type="EMBL" id="MDV0446181.1"/>
    </source>
</evidence>
<dbReference type="Proteomes" id="UP001271789">
    <property type="component" value="Unassembled WGS sequence"/>
</dbReference>
<proteinExistence type="predicted"/>
<evidence type="ECO:0000259" key="1">
    <source>
        <dbReference type="Pfam" id="PF04289"/>
    </source>
</evidence>
<dbReference type="Gene3D" id="1.20.58.290">
    <property type="entry name" value="Hypothetical membrane protein ta0354_69_121"/>
    <property type="match status" value="1"/>
</dbReference>
<keyword evidence="4" id="KW-1185">Reference proteome</keyword>
<gene>
    <name evidence="3" type="ORF">MsAg5_00070</name>
</gene>
<comment type="caution">
    <text evidence="3">The sequence shown here is derived from an EMBL/GenBank/DDBJ whole genome shotgun (WGS) entry which is preliminary data.</text>
</comment>
<organism evidence="3 4">
    <name type="scientific">Methanolapillus africanus</name>
    <dbReference type="NCBI Taxonomy" id="3028297"/>
    <lineage>
        <taxon>Archaea</taxon>
        <taxon>Methanobacteriati</taxon>
        <taxon>Methanobacteriota</taxon>
        <taxon>Stenosarchaea group</taxon>
        <taxon>Methanomicrobia</taxon>
        <taxon>Methanosarcinales</taxon>
        <taxon>Methanosarcinaceae</taxon>
        <taxon>Methanolapillus</taxon>
    </lineage>
</organism>
<sequence length="218" mass="25206">MKETAENLRLMREFGIDEGISEIILSSRNDPEKDQTEPESNCLFNAAPIGIIWKNDKMFLRLFPGTQTYENLMREEYFSANITTDSVLYANATFYDLDADEFSTLNFSGTIVPVLKNADRYVVFRCVNRLQTSETLIIDIEPIGFKVQTKKSGFLVNRGFSSIIEICVHLTRYEQTKDPKYIELIKHHWSLAQRCGRKRDKEALSILKKRLAGFEDEI</sequence>
<evidence type="ECO:0000259" key="2">
    <source>
        <dbReference type="Pfam" id="PF20766"/>
    </source>
</evidence>
<feature type="domain" description="DUF447" evidence="1">
    <location>
        <begin position="44"/>
        <end position="146"/>
    </location>
</feature>
<name>A0AAE4MHY2_9EURY</name>
<evidence type="ECO:0008006" key="5">
    <source>
        <dbReference type="Google" id="ProtNLM"/>
    </source>
</evidence>
<accession>A0AAE4MHY2</accession>
<dbReference type="InterPro" id="IPR049288">
    <property type="entry name" value="DUF447_C"/>
</dbReference>
<dbReference type="EMBL" id="JAWDKD010000002">
    <property type="protein sequence ID" value="MDV0446181.1"/>
    <property type="molecule type" value="Genomic_DNA"/>
</dbReference>
<dbReference type="SUPFAM" id="SSF50475">
    <property type="entry name" value="FMN-binding split barrel"/>
    <property type="match status" value="1"/>
</dbReference>
<dbReference type="Pfam" id="PF20766">
    <property type="entry name" value="DUF447_C"/>
    <property type="match status" value="1"/>
</dbReference>
<dbReference type="Gene3D" id="2.30.110.10">
    <property type="entry name" value="Electron Transport, Fmn-binding Protein, Chain A"/>
    <property type="match status" value="1"/>
</dbReference>
<dbReference type="InterPro" id="IPR007386">
    <property type="entry name" value="DUF447_N"/>
</dbReference>
<dbReference type="RefSeq" id="WP_338098564.1">
    <property type="nucleotide sequence ID" value="NZ_JAWDKD010000002.1"/>
</dbReference>
<feature type="domain" description="DUF447" evidence="2">
    <location>
        <begin position="157"/>
        <end position="209"/>
    </location>
</feature>
<reference evidence="3" key="1">
    <citation type="submission" date="2023-06" db="EMBL/GenBank/DDBJ databases">
        <title>Genome sequence of Methanosarcinaceae archaeon Ag5.</title>
        <authorList>
            <person name="Protasov E."/>
            <person name="Platt K."/>
            <person name="Poehlein A."/>
            <person name="Daniel R."/>
            <person name="Brune A."/>
        </authorList>
    </citation>
    <scope>NUCLEOTIDE SEQUENCE</scope>
    <source>
        <strain evidence="3">Ag5</strain>
    </source>
</reference>
<protein>
    <recommendedName>
        <fullName evidence="5">DUF447 family protein</fullName>
    </recommendedName>
</protein>
<dbReference type="AlphaFoldDB" id="A0AAE4MHY2"/>
<evidence type="ECO:0000313" key="4">
    <source>
        <dbReference type="Proteomes" id="UP001271789"/>
    </source>
</evidence>